<dbReference type="RefSeq" id="XP_062782290.1">
    <property type="nucleotide sequence ID" value="XM_062926239.1"/>
</dbReference>
<dbReference type="SMART" id="SM01399">
    <property type="entry name" value="Sybindin"/>
    <property type="match status" value="1"/>
</dbReference>
<sequence length="193" mass="21734">MVIEKKLVVEQSSAEATMEHQSWVDLTLEAMTVFALIVINKAGGLIYNRTFHEGGLNQLSTNDYLVLAGTFHGVHAITARLNPLMSRQDAAAAATAASVTAAGGIPTRPEPPTGLEVMETENFRLQCFNTMTGTKFLLFTDTTQTNIDVTLRRIYDLYSDYVMKNPFYQLEMPIRCEMFERKLLSYIREINNR</sequence>
<keyword evidence="3 7" id="KW-0256">Endoplasmic reticulum</keyword>
<evidence type="ECO:0000256" key="1">
    <source>
        <dbReference type="ARBA" id="ARBA00004555"/>
    </source>
</evidence>
<comment type="similarity">
    <text evidence="6">Belongs to the TRAPP small subunits family. TRAPPC4 subfamily.</text>
</comment>
<dbReference type="Pfam" id="PF04099">
    <property type="entry name" value="Sybindin"/>
    <property type="match status" value="1"/>
</dbReference>
<evidence type="ECO:0000313" key="8">
    <source>
        <dbReference type="EMBL" id="WQF85067.1"/>
    </source>
</evidence>
<dbReference type="AlphaFoldDB" id="A0AAX4IP99"/>
<dbReference type="PANTHER" id="PTHR23249">
    <property type="entry name" value="TRAFFICKING PROTEIN PARTICLE COMPLEX SUBUNIT"/>
    <property type="match status" value="1"/>
</dbReference>
<dbReference type="SUPFAM" id="SSF64356">
    <property type="entry name" value="SNARE-like"/>
    <property type="match status" value="1"/>
</dbReference>
<dbReference type="CDD" id="cd14856">
    <property type="entry name" value="TRAPPC4_synbindin"/>
    <property type="match status" value="1"/>
</dbReference>
<comment type="subcellular location">
    <subcellularLocation>
        <location evidence="7">Endoplasmic reticulum</location>
    </subcellularLocation>
    <subcellularLocation>
        <location evidence="7">Golgi apparatus</location>
        <location evidence="7">cis-Golgi network</location>
    </subcellularLocation>
    <subcellularLocation>
        <location evidence="1">Golgi apparatus</location>
    </subcellularLocation>
</comment>
<name>A0AAX4IP99_9PEZI</name>
<dbReference type="EMBL" id="CP137310">
    <property type="protein sequence ID" value="WQF85067.1"/>
    <property type="molecule type" value="Genomic_DNA"/>
</dbReference>
<proteinExistence type="inferred from homology"/>
<protein>
    <recommendedName>
        <fullName evidence="7">Trafficking protein particle complex subunit</fullName>
    </recommendedName>
</protein>
<dbReference type="PANTHER" id="PTHR23249:SF15">
    <property type="entry name" value="TRAFFICKING PROTEIN PARTICLE COMPLEX SUBUNIT 4"/>
    <property type="match status" value="1"/>
</dbReference>
<dbReference type="GO" id="GO:0005794">
    <property type="term" value="C:Golgi apparatus"/>
    <property type="evidence" value="ECO:0007669"/>
    <property type="project" value="UniProtKB-SubCell"/>
</dbReference>
<evidence type="ECO:0000256" key="2">
    <source>
        <dbReference type="ARBA" id="ARBA00022448"/>
    </source>
</evidence>
<dbReference type="GO" id="GO:0005783">
    <property type="term" value="C:endoplasmic reticulum"/>
    <property type="evidence" value="ECO:0007669"/>
    <property type="project" value="UniProtKB-SubCell"/>
</dbReference>
<organism evidence="8 9">
    <name type="scientific">Colletotrichum destructivum</name>
    <dbReference type="NCBI Taxonomy" id="34406"/>
    <lineage>
        <taxon>Eukaryota</taxon>
        <taxon>Fungi</taxon>
        <taxon>Dikarya</taxon>
        <taxon>Ascomycota</taxon>
        <taxon>Pezizomycotina</taxon>
        <taxon>Sordariomycetes</taxon>
        <taxon>Hypocreomycetidae</taxon>
        <taxon>Glomerellales</taxon>
        <taxon>Glomerellaceae</taxon>
        <taxon>Colletotrichum</taxon>
        <taxon>Colletotrichum destructivum species complex</taxon>
    </lineage>
</organism>
<keyword evidence="2 7" id="KW-0813">Transport</keyword>
<dbReference type="Gene3D" id="3.30.450.70">
    <property type="match status" value="1"/>
</dbReference>
<dbReference type="GO" id="GO:0030008">
    <property type="term" value="C:TRAPP complex"/>
    <property type="evidence" value="ECO:0007669"/>
    <property type="project" value="UniProtKB-UniRule"/>
</dbReference>
<keyword evidence="5 7" id="KW-0333">Golgi apparatus</keyword>
<keyword evidence="9" id="KW-1185">Reference proteome</keyword>
<evidence type="ECO:0000256" key="4">
    <source>
        <dbReference type="ARBA" id="ARBA00022892"/>
    </source>
</evidence>
<accession>A0AAX4IP99</accession>
<evidence type="ECO:0000313" key="9">
    <source>
        <dbReference type="Proteomes" id="UP001322277"/>
    </source>
</evidence>
<dbReference type="GeneID" id="87946583"/>
<dbReference type="FunFam" id="3.30.450.70:FF:000007">
    <property type="entry name" value="Putative sybindin-like family protein"/>
    <property type="match status" value="1"/>
</dbReference>
<reference evidence="9" key="1">
    <citation type="journal article" date="2023" name="bioRxiv">
        <title>Complete genome of the Medicago anthracnose fungus, Colletotrichum destructivum, reveals a mini-chromosome-like region within a core chromosome.</title>
        <authorList>
            <person name="Lapalu N."/>
            <person name="Simon A."/>
            <person name="Lu A."/>
            <person name="Plaumann P.-L."/>
            <person name="Amselem J."/>
            <person name="Pigne S."/>
            <person name="Auger A."/>
            <person name="Koch C."/>
            <person name="Dallery J.-F."/>
            <person name="O'Connell R.J."/>
        </authorList>
    </citation>
    <scope>NUCLEOTIDE SEQUENCE [LARGE SCALE GENOMIC DNA]</scope>
    <source>
        <strain evidence="9">CBS 520.97</strain>
    </source>
</reference>
<keyword evidence="4 7" id="KW-0931">ER-Golgi transport</keyword>
<evidence type="ECO:0000256" key="5">
    <source>
        <dbReference type="ARBA" id="ARBA00023034"/>
    </source>
</evidence>
<dbReference type="InterPro" id="IPR007233">
    <property type="entry name" value="TRAPPC"/>
</dbReference>
<dbReference type="InterPro" id="IPR011012">
    <property type="entry name" value="Longin-like_dom_sf"/>
</dbReference>
<dbReference type="GO" id="GO:0006888">
    <property type="term" value="P:endoplasmic reticulum to Golgi vesicle-mediated transport"/>
    <property type="evidence" value="ECO:0007669"/>
    <property type="project" value="UniProtKB-UniRule"/>
</dbReference>
<evidence type="ECO:0000256" key="6">
    <source>
        <dbReference type="ARBA" id="ARBA00038179"/>
    </source>
</evidence>
<evidence type="ECO:0000256" key="3">
    <source>
        <dbReference type="ARBA" id="ARBA00022824"/>
    </source>
</evidence>
<dbReference type="KEGG" id="cdet:87946583"/>
<dbReference type="Proteomes" id="UP001322277">
    <property type="component" value="Chromosome 6"/>
</dbReference>
<comment type="subunit">
    <text evidence="7">Part of the multisubunit transport protein particle (TRAPP) complex.</text>
</comment>
<gene>
    <name evidence="8" type="ORF">CDEST_10081</name>
</gene>
<evidence type="ECO:0000256" key="7">
    <source>
        <dbReference type="RuleBase" id="RU366065"/>
    </source>
</evidence>